<feature type="compositionally biased region" description="Pro residues" evidence="1">
    <location>
        <begin position="186"/>
        <end position="204"/>
    </location>
</feature>
<feature type="compositionally biased region" description="Low complexity" evidence="1">
    <location>
        <begin position="631"/>
        <end position="643"/>
    </location>
</feature>
<feature type="region of interest" description="Disordered" evidence="1">
    <location>
        <begin position="953"/>
        <end position="1168"/>
    </location>
</feature>
<feature type="compositionally biased region" description="Pro residues" evidence="1">
    <location>
        <begin position="164"/>
        <end position="179"/>
    </location>
</feature>
<reference evidence="3 4" key="1">
    <citation type="submission" date="2016-07" db="EMBL/GenBank/DDBJ databases">
        <title>Pervasive Adenine N6-methylation of Active Genes in Fungi.</title>
        <authorList>
            <consortium name="DOE Joint Genome Institute"/>
            <person name="Mondo S.J."/>
            <person name="Dannebaum R.O."/>
            <person name="Kuo R.C."/>
            <person name="Labutti K."/>
            <person name="Haridas S."/>
            <person name="Kuo A."/>
            <person name="Salamov A."/>
            <person name="Ahrendt S.R."/>
            <person name="Lipzen A."/>
            <person name="Sullivan W."/>
            <person name="Andreopoulos W.B."/>
            <person name="Clum A."/>
            <person name="Lindquist E."/>
            <person name="Daum C."/>
            <person name="Ramamoorthy G.K."/>
            <person name="Gryganskyi A."/>
            <person name="Culley D."/>
            <person name="Magnuson J.K."/>
            <person name="James T.Y."/>
            <person name="O'Malley M.A."/>
            <person name="Stajich J.E."/>
            <person name="Spatafora J.W."/>
            <person name="Visel A."/>
            <person name="Grigoriev I.V."/>
        </authorList>
    </citation>
    <scope>NUCLEOTIDE SEQUENCE [LARGE SCALE GENOMIC DNA]</scope>
    <source>
        <strain evidence="3 4">62-1032</strain>
    </source>
</reference>
<feature type="compositionally biased region" description="Basic and acidic residues" evidence="1">
    <location>
        <begin position="731"/>
        <end position="741"/>
    </location>
</feature>
<dbReference type="AlphaFoldDB" id="A0A1Y2CQQ6"/>
<keyword evidence="4" id="KW-1185">Reference proteome</keyword>
<evidence type="ECO:0000313" key="4">
    <source>
        <dbReference type="Proteomes" id="UP000193467"/>
    </source>
</evidence>
<feature type="compositionally biased region" description="Polar residues" evidence="1">
    <location>
        <begin position="1003"/>
        <end position="1027"/>
    </location>
</feature>
<feature type="region of interest" description="Disordered" evidence="1">
    <location>
        <begin position="554"/>
        <end position="680"/>
    </location>
</feature>
<dbReference type="Proteomes" id="UP000193467">
    <property type="component" value="Unassembled WGS sequence"/>
</dbReference>
<proteinExistence type="predicted"/>
<dbReference type="STRING" id="106004.A0A1Y2CQQ6"/>
<gene>
    <name evidence="3" type="ORF">BCR35DRAFT_310806</name>
</gene>
<feature type="compositionally biased region" description="Polar residues" evidence="1">
    <location>
        <begin position="1088"/>
        <end position="1099"/>
    </location>
</feature>
<comment type="caution">
    <text evidence="3">The sequence shown here is derived from an EMBL/GenBank/DDBJ whole genome shotgun (WGS) entry which is preliminary data.</text>
</comment>
<evidence type="ECO:0000313" key="3">
    <source>
        <dbReference type="EMBL" id="ORY49287.1"/>
    </source>
</evidence>
<feature type="compositionally biased region" description="Pro residues" evidence="1">
    <location>
        <begin position="378"/>
        <end position="387"/>
    </location>
</feature>
<feature type="compositionally biased region" description="Gly residues" evidence="1">
    <location>
        <begin position="1126"/>
        <end position="1135"/>
    </location>
</feature>
<feature type="compositionally biased region" description="Basic and acidic residues" evidence="1">
    <location>
        <begin position="786"/>
        <end position="806"/>
    </location>
</feature>
<feature type="compositionally biased region" description="Pro residues" evidence="1">
    <location>
        <begin position="349"/>
        <end position="359"/>
    </location>
</feature>
<feature type="compositionally biased region" description="Acidic residues" evidence="1">
    <location>
        <begin position="813"/>
        <end position="826"/>
    </location>
</feature>
<protein>
    <recommendedName>
        <fullName evidence="2">WW domain-containing protein</fullName>
    </recommendedName>
</protein>
<evidence type="ECO:0000259" key="2">
    <source>
        <dbReference type="PROSITE" id="PS50020"/>
    </source>
</evidence>
<feature type="compositionally biased region" description="Polar residues" evidence="1">
    <location>
        <begin position="1052"/>
        <end position="1062"/>
    </location>
</feature>
<dbReference type="InParanoid" id="A0A1Y2CQQ6"/>
<feature type="compositionally biased region" description="Polar residues" evidence="1">
    <location>
        <begin position="971"/>
        <end position="981"/>
    </location>
</feature>
<feature type="region of interest" description="Disordered" evidence="1">
    <location>
        <begin position="151"/>
        <end position="212"/>
    </location>
</feature>
<feature type="compositionally biased region" description="Basic and acidic residues" evidence="1">
    <location>
        <begin position="556"/>
        <end position="578"/>
    </location>
</feature>
<accession>A0A1Y2CQQ6</accession>
<feature type="region of interest" description="Disordered" evidence="1">
    <location>
        <begin position="332"/>
        <end position="461"/>
    </location>
</feature>
<dbReference type="EMBL" id="MCGR01000112">
    <property type="protein sequence ID" value="ORY49287.1"/>
    <property type="molecule type" value="Genomic_DNA"/>
</dbReference>
<name>A0A1Y2CQQ6_9BASI</name>
<feature type="compositionally biased region" description="Acidic residues" evidence="1">
    <location>
        <begin position="742"/>
        <end position="776"/>
    </location>
</feature>
<feature type="compositionally biased region" description="Low complexity" evidence="1">
    <location>
        <begin position="879"/>
        <end position="931"/>
    </location>
</feature>
<feature type="domain" description="WW" evidence="2">
    <location>
        <begin position="689"/>
        <end position="723"/>
    </location>
</feature>
<feature type="region of interest" description="Disordered" evidence="1">
    <location>
        <begin position="731"/>
        <end position="939"/>
    </location>
</feature>
<organism evidence="3 4">
    <name type="scientific">Leucosporidium creatinivorum</name>
    <dbReference type="NCBI Taxonomy" id="106004"/>
    <lineage>
        <taxon>Eukaryota</taxon>
        <taxon>Fungi</taxon>
        <taxon>Dikarya</taxon>
        <taxon>Basidiomycota</taxon>
        <taxon>Pucciniomycotina</taxon>
        <taxon>Microbotryomycetes</taxon>
        <taxon>Leucosporidiales</taxon>
        <taxon>Leucosporidium</taxon>
    </lineage>
</organism>
<dbReference type="InterPro" id="IPR001202">
    <property type="entry name" value="WW_dom"/>
</dbReference>
<feature type="compositionally biased region" description="Low complexity" evidence="1">
    <location>
        <begin position="360"/>
        <end position="374"/>
    </location>
</feature>
<sequence length="1168" mass="123765">MESNEVHLHPLDWPLFPLEELTPLQLALAAHHPDFDDEEQPYLPLEVYRLWTRLRERARNAGPPTEDELDYHHRIDLSFELSLNSLNNLSSEQLLAVPFHPEATPAIEARAQKAWRRRRERDLAAGKRYSRTAPVAELRPHLAAEIKPTLPIPSSAEDVQSPSPSLPPAPRLPDPPAPEPIVARSPSPPPPTARPSPPPLPPLPSNDTRLPPHLASLLHTLRLTNLPPTLKSAADLRAIFKSALRPDTVALVRAQYSEDGVALPREGFAAWLDFDARTNAMQAAVLMRLGTERRWVPSVEFVESARADWGWGELDREYKEAFWRKEMGLDDVSNPREASAPATVEPEAALPPPPRPPLARSPSLPSLSPAPEVESGTPPLPPQPEQPPISTTLTGPAASNAANDVALPSSTPADLPSPASAAQTAAERDPSPVAHIASPAPSDTTPAGSPLPPDPTPIPPSVVKTWHQLTYLTQKGVRCKAIGAVGGLSCLNGCIGALSLTTSSLHGTVQYAAFLKSIDRDRAVKTLQTKGLGSMLDPKVGTLEGWSRSNLTSKFRKGEQAARAKAARALESRKRDREDEGGEADGGTSGEVSSKQARLDSGVVADSSLDAGAHQRMETPQDPPSSRANGSTASLASSSFSTSIAPDLTSPALIPDSTSPAVGFGASFDSRASLTPSDDFDPFVDALGRPLPNDWRREKSRSTGDYFYSRDYDGFTAWENPLDGIVEADRVEQGEAQKDRMEEEEVQADRIDEEEVQEDRMEEEEVQADRIEEEAQADTTETGGVETDRIEQVRVEEDDRTNKDPTEPLSDVIIDDDDDEGDDEGVAADPSAMDVSQLADTDGDLSPAPRGSSLDPPTVTATSSAPLVSVAPLRATEEPSASVAAPAPGASAAAPISFRLPQPTSTAAPLPSTSTSTATTARAIASRLSSSPAPPSAPAAFSVAAPVLRSNPQPTLAARTAPPIDIRGLATPQSSATSSFNPPRGPASSLSAPTPLADRLGGQKSSTGASNSTRGSTFNSSTGSPSLLNRLDGSLPKGPSKKAPSSHPPTTPANSLQARIQQPPSRPPAPSASSSSLLERARLPSRSHAPSQYQRSPPRQNDRYAQPSPRSRSPPRGPRYAPVPAQGGGRGGGSLGRHSIEDARRGSGGGRGGQGGGGNLLGRLGRSW</sequence>
<feature type="compositionally biased region" description="Pro residues" evidence="1">
    <location>
        <begin position="449"/>
        <end position="460"/>
    </location>
</feature>
<evidence type="ECO:0000256" key="1">
    <source>
        <dbReference type="SAM" id="MobiDB-lite"/>
    </source>
</evidence>
<dbReference type="PROSITE" id="PS50020">
    <property type="entry name" value="WW_DOMAIN_2"/>
    <property type="match status" value="1"/>
</dbReference>
<feature type="compositionally biased region" description="Gly residues" evidence="1">
    <location>
        <begin position="1146"/>
        <end position="1160"/>
    </location>
</feature>